<dbReference type="InterPro" id="IPR009001">
    <property type="entry name" value="Transl_elong_EF1A/Init_IF2_C"/>
</dbReference>
<dbReference type="Pfam" id="PF00009">
    <property type="entry name" value="GTP_EFTU"/>
    <property type="match status" value="1"/>
</dbReference>
<dbReference type="NCBIfam" id="NF003478">
    <property type="entry name" value="PRK05124.1"/>
    <property type="match status" value="1"/>
</dbReference>
<dbReference type="NCBIfam" id="TIGR02034">
    <property type="entry name" value="CysN"/>
    <property type="match status" value="1"/>
</dbReference>
<dbReference type="InterPro" id="IPR054696">
    <property type="entry name" value="GTP-eEF1A_C"/>
</dbReference>
<evidence type="ECO:0000256" key="3">
    <source>
        <dbReference type="ARBA" id="ARBA00022695"/>
    </source>
</evidence>
<dbReference type="SUPFAM" id="SSF50465">
    <property type="entry name" value="EF-Tu/eEF-1alpha/eIF2-gamma C-terminal domain"/>
    <property type="match status" value="1"/>
</dbReference>
<evidence type="ECO:0000256" key="2">
    <source>
        <dbReference type="ARBA" id="ARBA00022679"/>
    </source>
</evidence>
<evidence type="ECO:0000256" key="1">
    <source>
        <dbReference type="ARBA" id="ARBA00012391"/>
    </source>
</evidence>
<dbReference type="SUPFAM" id="SSF52540">
    <property type="entry name" value="P-loop containing nucleoside triphosphate hydrolases"/>
    <property type="match status" value="1"/>
</dbReference>
<dbReference type="InterPro" id="IPR050100">
    <property type="entry name" value="TRAFAC_GTPase_members"/>
</dbReference>
<evidence type="ECO:0000256" key="6">
    <source>
        <dbReference type="ARBA" id="ARBA00023134"/>
    </source>
</evidence>
<dbReference type="Proteomes" id="UP000307956">
    <property type="component" value="Unassembled WGS sequence"/>
</dbReference>
<dbReference type="FunFam" id="3.40.50.300:FF:000119">
    <property type="entry name" value="Sulfate adenylyltransferase subunit 1"/>
    <property type="match status" value="1"/>
</dbReference>
<name>A0A4S4AIY2_9RHOO</name>
<keyword evidence="9" id="KW-1185">Reference proteome</keyword>
<dbReference type="GO" id="GO:0005525">
    <property type="term" value="F:GTP binding"/>
    <property type="evidence" value="ECO:0007669"/>
    <property type="project" value="UniProtKB-KW"/>
</dbReference>
<keyword evidence="2 8" id="KW-0808">Transferase</keyword>
<comment type="caution">
    <text evidence="8">The sequence shown here is derived from an EMBL/GenBank/DDBJ whole genome shotgun (WGS) entry which is preliminary data.</text>
</comment>
<dbReference type="InterPro" id="IPR044138">
    <property type="entry name" value="CysN_II"/>
</dbReference>
<dbReference type="PROSITE" id="PS00301">
    <property type="entry name" value="G_TR_1"/>
    <property type="match status" value="1"/>
</dbReference>
<dbReference type="PRINTS" id="PR00315">
    <property type="entry name" value="ELONGATNFCT"/>
</dbReference>
<evidence type="ECO:0000256" key="5">
    <source>
        <dbReference type="ARBA" id="ARBA00022840"/>
    </source>
</evidence>
<feature type="domain" description="Tr-type G" evidence="7">
    <location>
        <begin position="12"/>
        <end position="228"/>
    </location>
</feature>
<dbReference type="SUPFAM" id="SSF50447">
    <property type="entry name" value="Translation proteins"/>
    <property type="match status" value="1"/>
</dbReference>
<dbReference type="PANTHER" id="PTHR23115">
    <property type="entry name" value="TRANSLATION FACTOR"/>
    <property type="match status" value="1"/>
</dbReference>
<protein>
    <recommendedName>
        <fullName evidence="1">sulfate adenylyltransferase</fullName>
        <ecNumber evidence="1">2.7.7.4</ecNumber>
    </recommendedName>
</protein>
<dbReference type="CDD" id="cd03695">
    <property type="entry name" value="CysN_NodQ_II"/>
    <property type="match status" value="1"/>
</dbReference>
<reference evidence="8 9" key="1">
    <citation type="submission" date="2019-04" db="EMBL/GenBank/DDBJ databases">
        <title>Azoarcus rhizosphaerae sp. nov. isolated from rhizosphere of Ficus religiosa.</title>
        <authorList>
            <person name="Lin S.-Y."/>
            <person name="Hameed A."/>
            <person name="Hsu Y.-H."/>
            <person name="Young C.-C."/>
        </authorList>
    </citation>
    <scope>NUCLEOTIDE SEQUENCE [LARGE SCALE GENOMIC DNA]</scope>
    <source>
        <strain evidence="8 9">CC-YHH848</strain>
    </source>
</reference>
<dbReference type="EMBL" id="SSOD01000013">
    <property type="protein sequence ID" value="THF59335.1"/>
    <property type="molecule type" value="Genomic_DNA"/>
</dbReference>
<dbReference type="InterPro" id="IPR011779">
    <property type="entry name" value="SO4_adenylTrfase_lsu"/>
</dbReference>
<organism evidence="8 9">
    <name type="scientific">Pseudothauera rhizosphaerae</name>
    <dbReference type="NCBI Taxonomy" id="2565932"/>
    <lineage>
        <taxon>Bacteria</taxon>
        <taxon>Pseudomonadati</taxon>
        <taxon>Pseudomonadota</taxon>
        <taxon>Betaproteobacteria</taxon>
        <taxon>Rhodocyclales</taxon>
        <taxon>Zoogloeaceae</taxon>
        <taxon>Pseudothauera</taxon>
    </lineage>
</organism>
<dbReference type="InterPro" id="IPR000795">
    <property type="entry name" value="T_Tr_GTP-bd_dom"/>
</dbReference>
<accession>A0A4S4AIY2</accession>
<dbReference type="PROSITE" id="PS51722">
    <property type="entry name" value="G_TR_2"/>
    <property type="match status" value="1"/>
</dbReference>
<dbReference type="InterPro" id="IPR044139">
    <property type="entry name" value="CysN_NoDQ_III"/>
</dbReference>
<dbReference type="InterPro" id="IPR041757">
    <property type="entry name" value="CysN_GTP-bd"/>
</dbReference>
<dbReference type="RefSeq" id="WP_136385850.1">
    <property type="nucleotide sequence ID" value="NZ_SSOD01000013.1"/>
</dbReference>
<dbReference type="InterPro" id="IPR009000">
    <property type="entry name" value="Transl_B-barrel_sf"/>
</dbReference>
<dbReference type="AlphaFoldDB" id="A0A4S4AIY2"/>
<dbReference type="InterPro" id="IPR031157">
    <property type="entry name" value="G_TR_CS"/>
</dbReference>
<gene>
    <name evidence="8" type="primary">cysN</name>
    <name evidence="8" type="ORF">E6O51_15165</name>
</gene>
<dbReference type="CDD" id="cd04095">
    <property type="entry name" value="CysN_NoDQ_III"/>
    <property type="match status" value="1"/>
</dbReference>
<keyword evidence="3 8" id="KW-0548">Nucleotidyltransferase</keyword>
<keyword evidence="5" id="KW-0067">ATP-binding</keyword>
<dbReference type="OrthoDB" id="9804504at2"/>
<evidence type="ECO:0000313" key="9">
    <source>
        <dbReference type="Proteomes" id="UP000307956"/>
    </source>
</evidence>
<dbReference type="GO" id="GO:0006790">
    <property type="term" value="P:sulfur compound metabolic process"/>
    <property type="evidence" value="ECO:0007669"/>
    <property type="project" value="InterPro"/>
</dbReference>
<dbReference type="GO" id="GO:0005524">
    <property type="term" value="F:ATP binding"/>
    <property type="evidence" value="ECO:0007669"/>
    <property type="project" value="UniProtKB-KW"/>
</dbReference>
<keyword evidence="4" id="KW-0547">Nucleotide-binding</keyword>
<evidence type="ECO:0000259" key="7">
    <source>
        <dbReference type="PROSITE" id="PS51722"/>
    </source>
</evidence>
<dbReference type="CDD" id="cd04166">
    <property type="entry name" value="CysN_ATPS"/>
    <property type="match status" value="1"/>
</dbReference>
<dbReference type="Gene3D" id="3.40.50.300">
    <property type="entry name" value="P-loop containing nucleotide triphosphate hydrolases"/>
    <property type="match status" value="1"/>
</dbReference>
<dbReference type="GO" id="GO:0003924">
    <property type="term" value="F:GTPase activity"/>
    <property type="evidence" value="ECO:0007669"/>
    <property type="project" value="InterPro"/>
</dbReference>
<evidence type="ECO:0000256" key="4">
    <source>
        <dbReference type="ARBA" id="ARBA00022741"/>
    </source>
</evidence>
<evidence type="ECO:0000313" key="8">
    <source>
        <dbReference type="EMBL" id="THF59335.1"/>
    </source>
</evidence>
<dbReference type="EC" id="2.7.7.4" evidence="1"/>
<proteinExistence type="predicted"/>
<keyword evidence="6" id="KW-0342">GTP-binding</keyword>
<dbReference type="Gene3D" id="2.40.30.10">
    <property type="entry name" value="Translation factors"/>
    <property type="match status" value="2"/>
</dbReference>
<dbReference type="Pfam" id="PF22594">
    <property type="entry name" value="GTP-eEF1A_C"/>
    <property type="match status" value="1"/>
</dbReference>
<sequence length="426" mass="46346">MSAPEHLPEIDNGLLRFLTCGSVDDGKSTLIGRLLFDTKTILADTLSAIEKTSARRGTSAVDLSLLTDGLQAEREQGITIDVAYRYFSTGTRKYIIADAPGHEQYTRNMVTAASTANLAIILVDARKGVLTQTRRHSYLASLVGIPHLLVAVNKMDLVDYDQAVFERIKADYLAFAAKLGIGDVRFIPISALNGDMIVDRGERLAWYDGPTLLEILEAAPAAHTERAEDFRFPVQYVCRPQDSANPELHDYRGFMGRVESGEVGVGDAVTVLPSGAASRVKAIEIGGVRRERAIHEQSVTLLLEDEIDISRGDLIVKSAEAPAPVKEIDATLCWLSETPLSPARTYLVRHTTREVKAKVARIAHRVDVNTLAHEEASQLAMNDIARITLKLAQPIVADDYAANRATGAFIVIDESTNNTVGAGMIG</sequence>
<dbReference type="InterPro" id="IPR027417">
    <property type="entry name" value="P-loop_NTPase"/>
</dbReference>
<dbReference type="GO" id="GO:0004781">
    <property type="term" value="F:sulfate adenylyltransferase (ATP) activity"/>
    <property type="evidence" value="ECO:0007669"/>
    <property type="project" value="UniProtKB-EC"/>
</dbReference>